<dbReference type="AlphaFoldDB" id="A0A158PNU1"/>
<organism evidence="7">
    <name type="scientific">Anisakis simplex</name>
    <name type="common">Herring worm</name>
    <dbReference type="NCBI Taxonomy" id="6269"/>
    <lineage>
        <taxon>Eukaryota</taxon>
        <taxon>Metazoa</taxon>
        <taxon>Ecdysozoa</taxon>
        <taxon>Nematoda</taxon>
        <taxon>Chromadorea</taxon>
        <taxon>Rhabditida</taxon>
        <taxon>Spirurina</taxon>
        <taxon>Ascaridomorpha</taxon>
        <taxon>Ascaridoidea</taxon>
        <taxon>Anisakidae</taxon>
        <taxon>Anisakis</taxon>
        <taxon>Anisakis simplex complex</taxon>
    </lineage>
</organism>
<dbReference type="InterPro" id="IPR001173">
    <property type="entry name" value="Glyco_trans_2-like"/>
</dbReference>
<dbReference type="GO" id="GO:0004653">
    <property type="term" value="F:polypeptide N-acetylgalactosaminyltransferase activity"/>
    <property type="evidence" value="ECO:0007669"/>
    <property type="project" value="TreeGrafter"/>
</dbReference>
<dbReference type="SUPFAM" id="SSF53448">
    <property type="entry name" value="Nucleotide-diphospho-sugar transferases"/>
    <property type="match status" value="1"/>
</dbReference>
<dbReference type="Pfam" id="PF00535">
    <property type="entry name" value="Glycos_transf_2"/>
    <property type="match status" value="1"/>
</dbReference>
<gene>
    <name evidence="5" type="ORF">ASIM_LOCUS12324</name>
</gene>
<proteinExistence type="predicted"/>
<feature type="domain" description="Glycosyltransferase 2-like" evidence="4">
    <location>
        <begin position="138"/>
        <end position="272"/>
    </location>
</feature>
<evidence type="ECO:0000313" key="5">
    <source>
        <dbReference type="EMBL" id="VDK47100.1"/>
    </source>
</evidence>
<dbReference type="InterPro" id="IPR029044">
    <property type="entry name" value="Nucleotide-diphossugar_trans"/>
</dbReference>
<feature type="transmembrane region" description="Helical" evidence="3">
    <location>
        <begin position="21"/>
        <end position="38"/>
    </location>
</feature>
<dbReference type="GO" id="GO:0006493">
    <property type="term" value="P:protein O-linked glycosylation"/>
    <property type="evidence" value="ECO:0007669"/>
    <property type="project" value="TreeGrafter"/>
</dbReference>
<feature type="region of interest" description="Disordered" evidence="2">
    <location>
        <begin position="70"/>
        <end position="89"/>
    </location>
</feature>
<dbReference type="WBParaSite" id="ASIM_0001285801-mRNA-1">
    <property type="protein sequence ID" value="ASIM_0001285801-mRNA-1"/>
    <property type="gene ID" value="ASIM_0001285801"/>
</dbReference>
<reference evidence="7" key="1">
    <citation type="submission" date="2016-04" db="UniProtKB">
        <authorList>
            <consortium name="WormBaseParasite"/>
        </authorList>
    </citation>
    <scope>IDENTIFICATION</scope>
</reference>
<evidence type="ECO:0000256" key="3">
    <source>
        <dbReference type="SAM" id="Phobius"/>
    </source>
</evidence>
<accession>A0A158PNU1</accession>
<dbReference type="Gene3D" id="3.90.550.10">
    <property type="entry name" value="Spore Coat Polysaccharide Biosynthesis Protein SpsA, Chain A"/>
    <property type="match status" value="1"/>
</dbReference>
<evidence type="ECO:0000256" key="2">
    <source>
        <dbReference type="SAM" id="MobiDB-lite"/>
    </source>
</evidence>
<evidence type="ECO:0000256" key="1">
    <source>
        <dbReference type="ARBA" id="ARBA00023157"/>
    </source>
</evidence>
<dbReference type="Proteomes" id="UP000267096">
    <property type="component" value="Unassembled WGS sequence"/>
</dbReference>
<evidence type="ECO:0000259" key="4">
    <source>
        <dbReference type="Pfam" id="PF00535"/>
    </source>
</evidence>
<keyword evidence="6" id="KW-1185">Reference proteome</keyword>
<reference evidence="5 6" key="2">
    <citation type="submission" date="2018-11" db="EMBL/GenBank/DDBJ databases">
        <authorList>
            <consortium name="Pathogen Informatics"/>
        </authorList>
    </citation>
    <scope>NUCLEOTIDE SEQUENCE [LARGE SCALE GENOMIC DNA]</scope>
</reference>
<keyword evidence="1" id="KW-1015">Disulfide bond</keyword>
<sequence>MVRESAKKCLRYISPRRKENVLNMILLIVLSVMVIYYFQVRFKRYEMPKYEGVTWPESSFQMQHVIPDYSKHRSGPGENGNAVSLSGEEKERGDADMKKWFMNVVASDKVSLDRSLPDTRHPKCRLVKYDIDDLPRTSVIIIFTDEAWTPLLRTVHSVINRTPPRLLEEVILLDDFSQRDELKGKLNDYIKRFGGLVKLIRKNERQGLIRAKLEGAKLAVGEVIVFLDSHCEANAGWLEPILARIKTKRSAVVCPIIDYIEAETMRYSGGGHGDAVGGFWWSLHFRWDPIGEAEQKRRKSVTEYV</sequence>
<dbReference type="PANTHER" id="PTHR11675">
    <property type="entry name" value="N-ACETYLGALACTOSAMINYLTRANSFERASE"/>
    <property type="match status" value="1"/>
</dbReference>
<keyword evidence="3" id="KW-0472">Membrane</keyword>
<keyword evidence="3" id="KW-0812">Transmembrane</keyword>
<dbReference type="GO" id="GO:0005794">
    <property type="term" value="C:Golgi apparatus"/>
    <property type="evidence" value="ECO:0007669"/>
    <property type="project" value="TreeGrafter"/>
</dbReference>
<dbReference type="OrthoDB" id="6119243at2759"/>
<keyword evidence="3" id="KW-1133">Transmembrane helix</keyword>
<name>A0A158PNU1_ANISI</name>
<dbReference type="EMBL" id="UYRR01031169">
    <property type="protein sequence ID" value="VDK47100.1"/>
    <property type="molecule type" value="Genomic_DNA"/>
</dbReference>
<evidence type="ECO:0000313" key="6">
    <source>
        <dbReference type="Proteomes" id="UP000267096"/>
    </source>
</evidence>
<evidence type="ECO:0000313" key="7">
    <source>
        <dbReference type="WBParaSite" id="ASIM_0001285801-mRNA-1"/>
    </source>
</evidence>
<protein>
    <submittedName>
        <fullName evidence="7">Probable N-acetylgalactosaminyltransferase 9 (inferred by orthology to a C. elegans protein)</fullName>
    </submittedName>
</protein>
<dbReference type="PANTHER" id="PTHR11675:SF43">
    <property type="entry name" value="POLYPEPTIDE N-ACETYLGALACTOSAMINYLTRANSFERASE 1"/>
    <property type="match status" value="1"/>
</dbReference>